<dbReference type="InterPro" id="IPR031161">
    <property type="entry name" value="Peptidase_M60_dom"/>
</dbReference>
<dbReference type="Gene3D" id="2.60.40.10">
    <property type="entry name" value="Immunoglobulins"/>
    <property type="match status" value="2"/>
</dbReference>
<dbReference type="Pfam" id="PF03272">
    <property type="entry name" value="Mucin_bdg"/>
    <property type="match status" value="1"/>
</dbReference>
<dbReference type="InterPro" id="IPR025282">
    <property type="entry name" value="DUF4214"/>
</dbReference>
<dbReference type="Gene3D" id="2.60.120.260">
    <property type="entry name" value="Galactose-binding domain-like"/>
    <property type="match status" value="1"/>
</dbReference>
<gene>
    <name evidence="2" type="ORF">SAMN05421730_1001422</name>
</gene>
<evidence type="ECO:0000313" key="3">
    <source>
        <dbReference type="Proteomes" id="UP000199315"/>
    </source>
</evidence>
<evidence type="ECO:0000259" key="1">
    <source>
        <dbReference type="PROSITE" id="PS51723"/>
    </source>
</evidence>
<dbReference type="RefSeq" id="WP_091229339.1">
    <property type="nucleotide sequence ID" value="NZ_FMKA01000001.1"/>
</dbReference>
<dbReference type="Gene3D" id="1.10.3130.20">
    <property type="entry name" value="Phycobilisome linker domain"/>
    <property type="match status" value="2"/>
</dbReference>
<reference evidence="2 3" key="1">
    <citation type="submission" date="2016-09" db="EMBL/GenBank/DDBJ databases">
        <authorList>
            <person name="Capua I."/>
            <person name="De Benedictis P."/>
            <person name="Joannis T."/>
            <person name="Lombin L.H."/>
            <person name="Cattoli G."/>
        </authorList>
    </citation>
    <scope>NUCLEOTIDE SEQUENCE [LARGE SCALE GENOMIC DNA]</scope>
    <source>
        <strain evidence="2 3">GluBS11</strain>
    </source>
</reference>
<keyword evidence="3" id="KW-1185">Reference proteome</keyword>
<dbReference type="InterPro" id="IPR038255">
    <property type="entry name" value="PBS_linker_sf"/>
</dbReference>
<dbReference type="Gene3D" id="1.10.390.30">
    <property type="entry name" value="Peptidase M60, enhancin-like domain 3"/>
    <property type="match status" value="1"/>
</dbReference>
<feature type="domain" description="Peptidase M60" evidence="1">
    <location>
        <begin position="391"/>
        <end position="713"/>
    </location>
</feature>
<accession>A0A1D3TPE7</accession>
<dbReference type="InterPro" id="IPR008979">
    <property type="entry name" value="Galactose-bd-like_sf"/>
</dbReference>
<dbReference type="Proteomes" id="UP000199315">
    <property type="component" value="Unassembled WGS sequence"/>
</dbReference>
<dbReference type="Pfam" id="PF16403">
    <property type="entry name" value="Bact_surface_Ig-like"/>
    <property type="match status" value="1"/>
</dbReference>
<dbReference type="InterPro" id="IPR013783">
    <property type="entry name" value="Ig-like_fold"/>
</dbReference>
<dbReference type="InterPro" id="IPR042279">
    <property type="entry name" value="Pep_M60_3"/>
</dbReference>
<dbReference type="STRING" id="1619234.SAMN05421730_1001422"/>
<dbReference type="Gene3D" id="3.40.390.80">
    <property type="entry name" value="Peptidase M60, enhancin-like domain 2"/>
    <property type="match status" value="1"/>
</dbReference>
<dbReference type="SMART" id="SM01276">
    <property type="entry name" value="M60-like"/>
    <property type="match status" value="1"/>
</dbReference>
<dbReference type="Pfam" id="PF13946">
    <property type="entry name" value="DUF4214"/>
    <property type="match status" value="3"/>
</dbReference>
<sequence length="1458" mass="162617">MVYKKNKRISFWAVILILAMLFTENHLMMFSEVMIGKVMAAEGAVGETAKVNVFEIRNQKDFAAYSNQYKAVPASYVSNHPAYSNAESLANAFDDATDTFYGINTGVWKSTDPTKITVTFASTEILDRVIYAARMNSGNKGYATVAKIYASQTDSGEDFVLAATASSVVSGNVMEFKFTPTAFKRLRFEFADCYNACPSASLLHFYREDRVLNKMDALFSNKEHTALNDQYRTPEAVNAFEADIRGELDSHVFRDYLNGQIVAAKKLANNELGHYSVLNAPSFYGTTSIRIPLNTNFNADDARFRIFARDFEDGDLTNSISLTDSNVNTAKAGTYSIGYSVTDSHGNRAEIDVPVTVKGDGTTSMVIQRTLYTIKSVRNMDAAGMNRGNYHDRQNLGIYMPEGTSFKIKQVNTAYKSNLNLNLFADDSAKESAYTVPADGTPVTVTAAKPGLIWDADYPAESKNLNMVPFMKSAYDGNIYPVVEIEFENSVKALDYYHDGDNQAAFMAGWTASKAGYSVIETERATFLLPLKDKDNTLRTGTIINVNNYRKFTTFDDALAWYNEFLEEYDSYTGLEINTNDWMNQNVRTKYFVKANIHGAGLAYYSGDHTAFNGNSIRDYFVKDWMTLHELGHGYGGVLQSSGMDIGEVVNNVLGHYQEMKYLEYGQTGWLGNLSNKSKEAEFIRERNGDLKFDSLGFGSKLYVFVNLLNTIGPEEGWSALHTGVRKEACSGDNVNACNAIARYLSSYSGKNVIPYLNAWALEPDDKTTSEVYESDYPMLYFIRDLVNTDEKAVEISNALGRKGMYALAAPAELSSFGLRGNAAVTVSIDDISQIMGKYCVVKNGSETAAEVRITEEMIQADTGNLKLSFKNLPIGAYELEMPTPKSGAYEYGYKYILVKEGQDTPDSFTYRKMTTSPLSGDEQILFRGYANTFANMTIDYHTMNLHISSADCKPHTLFDSQTFASIEVLDESGKQVYVKNYIANVNAPEEIDVKFKVGYKINITHLEGAAKLNFISRSTLEDVSAFFSPKNRIVNSYRITGYGLAKLADSEEAVYSSYLNKVKNYTAFVMGNMNEEQAVNKKSCFVFKNKLLAALNLLKEADKAAMMEENRQLFSGSIPVISNHASESIVVETGNALNLIDWAKRNITVTDIEDGTVELNADNFEFSGVPLDALGNAVTAGSYTAVYTVSDSDGNQVSGTREVRITAKESSKEEKIDDFIRRLYDKVLGRTAGDDEIGFYRRNLVDRISTGADVGRGFVFSPEFLGRNLSNGAYVEMLYETFMGRASDAGGKAYWSDFLDKGVSRLWVFRGFVESVEFTDICSSYGIDRGSVAVTDPADQNPNLAMYIYRLYAEVLNREAEAGGLSYYAREIQEGRMTPVQAAQNFIFSPEFQKKNLTDSDYVKVLYRTFMGREYDQGGLEYHLNRMNNQTSRQEIMFGFADSPEFRKIIESFGLKN</sequence>
<dbReference type="InterPro" id="IPR032179">
    <property type="entry name" value="Cry22Aa_Ig-like"/>
</dbReference>
<dbReference type="EMBL" id="FMKA01000001">
    <property type="protein sequence ID" value="SCP95245.1"/>
    <property type="molecule type" value="Genomic_DNA"/>
</dbReference>
<name>A0A1D3TPE7_9FIRM</name>
<dbReference type="OrthoDB" id="9783944at2"/>
<dbReference type="InterPro" id="IPR004954">
    <property type="entry name" value="Mucin-bd"/>
</dbReference>
<proteinExistence type="predicted"/>
<dbReference type="Pfam" id="PF13402">
    <property type="entry name" value="Peptidase_M60"/>
    <property type="match status" value="1"/>
</dbReference>
<evidence type="ECO:0000313" key="2">
    <source>
        <dbReference type="EMBL" id="SCP95245.1"/>
    </source>
</evidence>
<dbReference type="SUPFAM" id="SSF49785">
    <property type="entry name" value="Galactose-binding domain-like"/>
    <property type="match status" value="1"/>
</dbReference>
<organism evidence="2 3">
    <name type="scientific">Anaerobium acetethylicum</name>
    <dbReference type="NCBI Taxonomy" id="1619234"/>
    <lineage>
        <taxon>Bacteria</taxon>
        <taxon>Bacillati</taxon>
        <taxon>Bacillota</taxon>
        <taxon>Clostridia</taxon>
        <taxon>Lachnospirales</taxon>
        <taxon>Lachnospiraceae</taxon>
        <taxon>Anaerobium</taxon>
    </lineage>
</organism>
<dbReference type="PROSITE" id="PS51723">
    <property type="entry name" value="PEPTIDASE_M60"/>
    <property type="match status" value="1"/>
</dbReference>
<protein>
    <recommendedName>
        <fullName evidence="1">Peptidase M60 domain-containing protein</fullName>
    </recommendedName>
</protein>